<evidence type="ECO:0000256" key="3">
    <source>
        <dbReference type="ARBA" id="ARBA00022989"/>
    </source>
</evidence>
<evidence type="ECO:0000313" key="6">
    <source>
        <dbReference type="EMBL" id="MDR6290386.1"/>
    </source>
</evidence>
<feature type="transmembrane region" description="Helical" evidence="5">
    <location>
        <begin position="21"/>
        <end position="43"/>
    </location>
</feature>
<dbReference type="InterPro" id="IPR007343">
    <property type="entry name" value="Uncharacterised_pept_Zn_put"/>
</dbReference>
<keyword evidence="2 5" id="KW-0812">Transmembrane</keyword>
<reference evidence="6 7" key="1">
    <citation type="submission" date="2023-07" db="EMBL/GenBank/DDBJ databases">
        <title>Sorghum-associated microbial communities from plants grown in Nebraska, USA.</title>
        <authorList>
            <person name="Schachtman D."/>
        </authorList>
    </citation>
    <scope>NUCLEOTIDE SEQUENCE [LARGE SCALE GENOMIC DNA]</scope>
    <source>
        <strain evidence="6 7">584</strain>
    </source>
</reference>
<sequence length="282" mass="29850">MRWQDLRRSGNVEDRRGMRPAAIGGVGGVGAIVVVLVALFFGVDPSALLQTLDSGQAPTSQTASAPVGAGSDQEAQFVAAVLGSTEDTWGTIFSQAGSRYTAPKLELFSGRTQSACGLADTAAGPFYCPGDRKVYLDTAFFQELSQRFGAPGEFAAAYVIAHEVGHHVQNLLGIMGKVDAQRRSGGDANALSVRVELQADCFAGVWAKRGDQQGHFIEAGDVEAALRAAAAVGDDTLQKQTQGYVVPDSFTHGSAEQRARWFRLGYDRGDPTACDTFSARTL</sequence>
<organism evidence="6 7">
    <name type="scientific">Inquilinus ginsengisoli</name>
    <dbReference type="NCBI Taxonomy" id="363840"/>
    <lineage>
        <taxon>Bacteria</taxon>
        <taxon>Pseudomonadati</taxon>
        <taxon>Pseudomonadota</taxon>
        <taxon>Alphaproteobacteria</taxon>
        <taxon>Rhodospirillales</taxon>
        <taxon>Rhodospirillaceae</taxon>
        <taxon>Inquilinus</taxon>
    </lineage>
</organism>
<proteinExistence type="predicted"/>
<evidence type="ECO:0000256" key="5">
    <source>
        <dbReference type="SAM" id="Phobius"/>
    </source>
</evidence>
<evidence type="ECO:0000256" key="2">
    <source>
        <dbReference type="ARBA" id="ARBA00022692"/>
    </source>
</evidence>
<comment type="subcellular location">
    <subcellularLocation>
        <location evidence="1">Membrane</location>
        <topology evidence="1">Single-pass membrane protein</topology>
    </subcellularLocation>
</comment>
<protein>
    <recommendedName>
        <fullName evidence="8">Flagellar biosynthesis protein FlgM</fullName>
    </recommendedName>
</protein>
<evidence type="ECO:0008006" key="8">
    <source>
        <dbReference type="Google" id="ProtNLM"/>
    </source>
</evidence>
<keyword evidence="7" id="KW-1185">Reference proteome</keyword>
<dbReference type="Pfam" id="PF04228">
    <property type="entry name" value="Zn_peptidase"/>
    <property type="match status" value="1"/>
</dbReference>
<dbReference type="PANTHER" id="PTHR30168:SF0">
    <property type="entry name" value="INNER MEMBRANE PROTEIN"/>
    <property type="match status" value="1"/>
</dbReference>
<gene>
    <name evidence="6" type="ORF">E9232_002907</name>
</gene>
<evidence type="ECO:0000313" key="7">
    <source>
        <dbReference type="Proteomes" id="UP001262410"/>
    </source>
</evidence>
<keyword evidence="3 5" id="KW-1133">Transmembrane helix</keyword>
<comment type="caution">
    <text evidence="6">The sequence shown here is derived from an EMBL/GenBank/DDBJ whole genome shotgun (WGS) entry which is preliminary data.</text>
</comment>
<keyword evidence="4 5" id="KW-0472">Membrane</keyword>
<dbReference type="Proteomes" id="UP001262410">
    <property type="component" value="Unassembled WGS sequence"/>
</dbReference>
<dbReference type="PANTHER" id="PTHR30168">
    <property type="entry name" value="PUTATIVE MEMBRANE PROTEIN YPFJ"/>
    <property type="match status" value="1"/>
</dbReference>
<evidence type="ECO:0000256" key="4">
    <source>
        <dbReference type="ARBA" id="ARBA00023136"/>
    </source>
</evidence>
<dbReference type="RefSeq" id="WP_309794853.1">
    <property type="nucleotide sequence ID" value="NZ_JAVDPW010000004.1"/>
</dbReference>
<evidence type="ECO:0000256" key="1">
    <source>
        <dbReference type="ARBA" id="ARBA00004167"/>
    </source>
</evidence>
<accession>A0ABU1JP45</accession>
<name>A0ABU1JP45_9PROT</name>
<dbReference type="EMBL" id="JAVDPW010000004">
    <property type="protein sequence ID" value="MDR6290386.1"/>
    <property type="molecule type" value="Genomic_DNA"/>
</dbReference>